<protein>
    <submittedName>
        <fullName evidence="3">Uncharacterized protein</fullName>
    </submittedName>
</protein>
<sequence>MFANENRCHTRAGCLTTMLTACTAVLMFALSPLSLADHHLAGESAMLEAYVDEPMPAGFRVEHTETEGPVFADEQGRTLYKWPLSRLRNGYSGEAPGKPGCYDEVLTVTAGLMSPYPPGVTLPDLDTRPSCTDLWPPVFAADDAEDIGEWTILERKDGSRQWAYDEQPLYTSVLDVEPGDVYGGSTRRSGGDSPAVRVPIKPSPEVPPGFDVRTTTIGRMLTTDKNESIYANEGDTADSTVCDHECAQVWNPVIAPSMARPLGDWTTFERSPGLFQWVYRGKPLYTYARDSGSWSQLGSDEPGWSNVFTQHTPEPPASFTVQETLVGQVLADRRGMSIYTYICGDDSMDQLSCDHPSDTQVYRLAMCGGGDIEKCLLHWPYVEAGASETSDNRTWKIALIDPQTGRYASEGQEGALRVWTYRDRPVYTYGGDEKPGDLNGAGTGEWRGQRNGLKAFFVRDDYFRGIL</sequence>
<dbReference type="OrthoDB" id="9800666at2"/>
<dbReference type="InterPro" id="IPR005297">
    <property type="entry name" value="Lipoprotein_repeat"/>
</dbReference>
<keyword evidence="4" id="KW-1185">Reference proteome</keyword>
<evidence type="ECO:0000313" key="4">
    <source>
        <dbReference type="Proteomes" id="UP000092695"/>
    </source>
</evidence>
<feature type="chain" id="PRO_5008260098" evidence="2">
    <location>
        <begin position="37"/>
        <end position="467"/>
    </location>
</feature>
<feature type="signal peptide" evidence="2">
    <location>
        <begin position="1"/>
        <end position="36"/>
    </location>
</feature>
<dbReference type="AlphaFoldDB" id="A0A193LDY0"/>
<keyword evidence="2" id="KW-0732">Signal</keyword>
<dbReference type="KEGG" id="woc:BA177_04610"/>
<evidence type="ECO:0000256" key="2">
    <source>
        <dbReference type="SAM" id="SignalP"/>
    </source>
</evidence>
<gene>
    <name evidence="3" type="ORF">BA177_04610</name>
</gene>
<accession>A0A193LDY0</accession>
<evidence type="ECO:0000256" key="1">
    <source>
        <dbReference type="SAM" id="MobiDB-lite"/>
    </source>
</evidence>
<dbReference type="GO" id="GO:0043448">
    <property type="term" value="P:alkane catabolic process"/>
    <property type="evidence" value="ECO:0007669"/>
    <property type="project" value="TreeGrafter"/>
</dbReference>
<name>A0A193LDY0_9GAMM</name>
<evidence type="ECO:0000313" key="3">
    <source>
        <dbReference type="EMBL" id="ANO50589.1"/>
    </source>
</evidence>
<dbReference type="STRING" id="1548547.BA177_04610"/>
<dbReference type="Proteomes" id="UP000092695">
    <property type="component" value="Chromosome"/>
</dbReference>
<proteinExistence type="predicted"/>
<dbReference type="EMBL" id="CP016268">
    <property type="protein sequence ID" value="ANO50589.1"/>
    <property type="molecule type" value="Genomic_DNA"/>
</dbReference>
<reference evidence="3 4" key="1">
    <citation type="submission" date="2016-06" db="EMBL/GenBank/DDBJ databases">
        <title>Complete genome sequence of a deep-branching marine Gamma Proteobacterium Woeseia oceani type strain XK5.</title>
        <authorList>
            <person name="Mu D."/>
            <person name="Du Z."/>
        </authorList>
    </citation>
    <scope>NUCLEOTIDE SEQUENCE [LARGE SCALE GENOMIC DNA]</scope>
    <source>
        <strain evidence="3 4">XK5</strain>
    </source>
</reference>
<feature type="region of interest" description="Disordered" evidence="1">
    <location>
        <begin position="184"/>
        <end position="208"/>
    </location>
</feature>
<dbReference type="PROSITE" id="PS51257">
    <property type="entry name" value="PROKAR_LIPOPROTEIN"/>
    <property type="match status" value="1"/>
</dbReference>
<dbReference type="PANTHER" id="PTHR39335:SF1">
    <property type="entry name" value="BLL4220 PROTEIN"/>
    <property type="match status" value="1"/>
</dbReference>
<dbReference type="PANTHER" id="PTHR39335">
    <property type="entry name" value="BLL4220 PROTEIN"/>
    <property type="match status" value="1"/>
</dbReference>
<dbReference type="Pfam" id="PF03640">
    <property type="entry name" value="Lipoprotein_15"/>
    <property type="match status" value="2"/>
</dbReference>
<organism evidence="3 4">
    <name type="scientific">Woeseia oceani</name>
    <dbReference type="NCBI Taxonomy" id="1548547"/>
    <lineage>
        <taxon>Bacteria</taxon>
        <taxon>Pseudomonadati</taxon>
        <taxon>Pseudomonadota</taxon>
        <taxon>Gammaproteobacteria</taxon>
        <taxon>Woeseiales</taxon>
        <taxon>Woeseiaceae</taxon>
        <taxon>Woeseia</taxon>
    </lineage>
</organism>